<keyword evidence="3" id="KW-1185">Reference proteome</keyword>
<proteinExistence type="predicted"/>
<dbReference type="Gramene" id="Kaladp0040s0138.1.v1.1">
    <property type="protein sequence ID" value="Kaladp0040s0138.1.v1.1.CDS.1"/>
    <property type="gene ID" value="Kaladp0040s0138.v1.1"/>
</dbReference>
<dbReference type="EnsemblPlants" id="Kaladp0040s0138.1.v1.1">
    <property type="protein sequence ID" value="Kaladp0040s0138.1.v1.1.CDS.1"/>
    <property type="gene ID" value="Kaladp0040s0138.v1.1"/>
</dbReference>
<dbReference type="Pfam" id="PF14111">
    <property type="entry name" value="DUF4283"/>
    <property type="match status" value="1"/>
</dbReference>
<name>A0A7N0TNJ5_KALFE</name>
<evidence type="ECO:0000313" key="3">
    <source>
        <dbReference type="Proteomes" id="UP000594263"/>
    </source>
</evidence>
<accession>A0A7N0TNJ5</accession>
<dbReference type="AlphaFoldDB" id="A0A7N0TNJ5"/>
<dbReference type="InterPro" id="IPR025558">
    <property type="entry name" value="DUF4283"/>
</dbReference>
<evidence type="ECO:0000259" key="1">
    <source>
        <dbReference type="Pfam" id="PF14111"/>
    </source>
</evidence>
<feature type="domain" description="DUF4283" evidence="1">
    <location>
        <begin position="9"/>
        <end position="90"/>
    </location>
</feature>
<protein>
    <recommendedName>
        <fullName evidence="1">DUF4283 domain-containing protein</fullName>
    </recommendedName>
</protein>
<reference evidence="2" key="1">
    <citation type="submission" date="2021-01" db="UniProtKB">
        <authorList>
            <consortium name="EnsemblPlants"/>
        </authorList>
    </citation>
    <scope>IDENTIFICATION</scope>
</reference>
<dbReference type="OMA" id="FHFRRES"/>
<sequence length="116" mass="13517">MTKTIVYSKQLQHALVTKFSLGRPHVSIVEKEIRLAWRLNGPLMISDLDGRHIMLILSSEKDITTVLTQGPRKVRTSLFCLFCWTLEFHFRRESTVISTCIRFPHLRLYLFNEGAL</sequence>
<dbReference type="Proteomes" id="UP000594263">
    <property type="component" value="Unplaced"/>
</dbReference>
<organism evidence="2 3">
    <name type="scientific">Kalanchoe fedtschenkoi</name>
    <name type="common">Lavender scallops</name>
    <name type="synonym">South American air plant</name>
    <dbReference type="NCBI Taxonomy" id="63787"/>
    <lineage>
        <taxon>Eukaryota</taxon>
        <taxon>Viridiplantae</taxon>
        <taxon>Streptophyta</taxon>
        <taxon>Embryophyta</taxon>
        <taxon>Tracheophyta</taxon>
        <taxon>Spermatophyta</taxon>
        <taxon>Magnoliopsida</taxon>
        <taxon>eudicotyledons</taxon>
        <taxon>Gunneridae</taxon>
        <taxon>Pentapetalae</taxon>
        <taxon>Saxifragales</taxon>
        <taxon>Crassulaceae</taxon>
        <taxon>Kalanchoe</taxon>
    </lineage>
</organism>
<evidence type="ECO:0000313" key="2">
    <source>
        <dbReference type="EnsemblPlants" id="Kaladp0040s0138.1.v1.1.CDS.1"/>
    </source>
</evidence>